<evidence type="ECO:0000313" key="3">
    <source>
        <dbReference type="EMBL" id="NLP85866.1"/>
    </source>
</evidence>
<proteinExistence type="predicted"/>
<evidence type="ECO:0000259" key="2">
    <source>
        <dbReference type="Pfam" id="PF13845"/>
    </source>
</evidence>
<evidence type="ECO:0000256" key="1">
    <source>
        <dbReference type="SAM" id="SignalP"/>
    </source>
</evidence>
<feature type="signal peptide" evidence="1">
    <location>
        <begin position="1"/>
        <end position="22"/>
    </location>
</feature>
<keyword evidence="1" id="KW-0732">Signal</keyword>
<feature type="chain" id="PRO_5046128814" description="Septum formation-related domain-containing protein" evidence="1">
    <location>
        <begin position="23"/>
        <end position="172"/>
    </location>
</feature>
<organism evidence="3 4">
    <name type="scientific">Microbacterium salsuginis</name>
    <dbReference type="NCBI Taxonomy" id="2722803"/>
    <lineage>
        <taxon>Bacteria</taxon>
        <taxon>Bacillati</taxon>
        <taxon>Actinomycetota</taxon>
        <taxon>Actinomycetes</taxon>
        <taxon>Micrococcales</taxon>
        <taxon>Microbacteriaceae</taxon>
        <taxon>Microbacterium</taxon>
    </lineage>
</organism>
<dbReference type="InterPro" id="IPR026004">
    <property type="entry name" value="Septum_form"/>
</dbReference>
<gene>
    <name evidence="3" type="ORF">HF576_18705</name>
</gene>
<sequence>MTHNRARLALAGLVLATAAALSGCSLVDQLVPASEPVRDAQTDEVTEANDNADVFAIQVGDCLATADMGSVDEVTSIPVVPCADPHDDEVYYAYNMAEGEYPGEDAVKADADATCIPEFANFIGLAYEESVLDYWPLYPTEGSWASGDREVLCIAWDPSGAKLTGTLAGAAR</sequence>
<dbReference type="Proteomes" id="UP001429745">
    <property type="component" value="Unassembled WGS sequence"/>
</dbReference>
<keyword evidence="4" id="KW-1185">Reference proteome</keyword>
<evidence type="ECO:0000313" key="4">
    <source>
        <dbReference type="Proteomes" id="UP001429745"/>
    </source>
</evidence>
<dbReference type="Pfam" id="PF13845">
    <property type="entry name" value="Septum_form"/>
    <property type="match status" value="1"/>
</dbReference>
<dbReference type="RefSeq" id="WP_168914361.1">
    <property type="nucleotide sequence ID" value="NZ_JABACI010000006.1"/>
</dbReference>
<protein>
    <recommendedName>
        <fullName evidence="2">Septum formation-related domain-containing protein</fullName>
    </recommendedName>
</protein>
<feature type="domain" description="Septum formation-related" evidence="2">
    <location>
        <begin position="45"/>
        <end position="153"/>
    </location>
</feature>
<dbReference type="EMBL" id="JABACI010000006">
    <property type="protein sequence ID" value="NLP85866.1"/>
    <property type="molecule type" value="Genomic_DNA"/>
</dbReference>
<name>A0ABX1KKH0_9MICO</name>
<dbReference type="PROSITE" id="PS51257">
    <property type="entry name" value="PROKAR_LIPOPROTEIN"/>
    <property type="match status" value="1"/>
</dbReference>
<reference evidence="3 4" key="1">
    <citation type="submission" date="2020-04" db="EMBL/GenBank/DDBJ databases">
        <title>CFH 90308 Microbacterium sp.</title>
        <authorList>
            <person name="Nie G."/>
            <person name="Ming H."/>
            <person name="Xia T."/>
        </authorList>
    </citation>
    <scope>NUCLEOTIDE SEQUENCE [LARGE SCALE GENOMIC DNA]</scope>
    <source>
        <strain evidence="3 4">CFH 90308</strain>
    </source>
</reference>
<comment type="caution">
    <text evidence="3">The sequence shown here is derived from an EMBL/GenBank/DDBJ whole genome shotgun (WGS) entry which is preliminary data.</text>
</comment>
<accession>A0ABX1KKH0</accession>